<protein>
    <submittedName>
        <fullName evidence="1">Uncharacterized protein</fullName>
    </submittedName>
</protein>
<dbReference type="Proteomes" id="UP001604277">
    <property type="component" value="Unassembled WGS sequence"/>
</dbReference>
<name>A0ABD1WUB2_9LAMI</name>
<keyword evidence="2" id="KW-1185">Reference proteome</keyword>
<gene>
    <name evidence="1" type="ORF">Fot_06909</name>
</gene>
<comment type="caution">
    <text evidence="1">The sequence shown here is derived from an EMBL/GenBank/DDBJ whole genome shotgun (WGS) entry which is preliminary data.</text>
</comment>
<organism evidence="1 2">
    <name type="scientific">Forsythia ovata</name>
    <dbReference type="NCBI Taxonomy" id="205694"/>
    <lineage>
        <taxon>Eukaryota</taxon>
        <taxon>Viridiplantae</taxon>
        <taxon>Streptophyta</taxon>
        <taxon>Embryophyta</taxon>
        <taxon>Tracheophyta</taxon>
        <taxon>Spermatophyta</taxon>
        <taxon>Magnoliopsida</taxon>
        <taxon>eudicotyledons</taxon>
        <taxon>Gunneridae</taxon>
        <taxon>Pentapetalae</taxon>
        <taxon>asterids</taxon>
        <taxon>lamiids</taxon>
        <taxon>Lamiales</taxon>
        <taxon>Oleaceae</taxon>
        <taxon>Forsythieae</taxon>
        <taxon>Forsythia</taxon>
    </lineage>
</organism>
<reference evidence="2" key="1">
    <citation type="submission" date="2024-07" db="EMBL/GenBank/DDBJ databases">
        <title>Two chromosome-level genome assemblies of Korean endemic species Abeliophyllum distichum and Forsythia ovata (Oleaceae).</title>
        <authorList>
            <person name="Jang H."/>
        </authorList>
    </citation>
    <scope>NUCLEOTIDE SEQUENCE [LARGE SCALE GENOMIC DNA]</scope>
</reference>
<sequence>MLRKKLEELPSIEYTSNEPYVVHENADKLTKLSPIELENIDDDVHYEYASALTLSAAQGCIRVDPLKILRIRLNDFESKVKKIYRKLALHASDLTASIDLSVLQERLTNMINLG</sequence>
<evidence type="ECO:0000313" key="2">
    <source>
        <dbReference type="Proteomes" id="UP001604277"/>
    </source>
</evidence>
<dbReference type="AlphaFoldDB" id="A0ABD1WUB2"/>
<dbReference type="EMBL" id="JBFOLJ010000002">
    <property type="protein sequence ID" value="KAL2553290.1"/>
    <property type="molecule type" value="Genomic_DNA"/>
</dbReference>
<proteinExistence type="predicted"/>
<evidence type="ECO:0000313" key="1">
    <source>
        <dbReference type="EMBL" id="KAL2553290.1"/>
    </source>
</evidence>
<accession>A0ABD1WUB2</accession>